<evidence type="ECO:0000313" key="1">
    <source>
        <dbReference type="EMBL" id="ASD48548.1"/>
    </source>
</evidence>
<dbReference type="EMBL" id="KY913897">
    <property type="protein sequence ID" value="ASD48548.1"/>
    <property type="molecule type" value="Genomic_DNA"/>
</dbReference>
<keyword evidence="1" id="KW-0614">Plasmid</keyword>
<dbReference type="AlphaFoldDB" id="A0A1Z3ML80"/>
<organism evidence="1">
    <name type="scientific">Klebsiella oxytoca</name>
    <dbReference type="NCBI Taxonomy" id="571"/>
    <lineage>
        <taxon>Bacteria</taxon>
        <taxon>Pseudomonadati</taxon>
        <taxon>Pseudomonadota</taxon>
        <taxon>Gammaproteobacteria</taxon>
        <taxon>Enterobacterales</taxon>
        <taxon>Enterobacteriaceae</taxon>
        <taxon>Klebsiella/Raoultella group</taxon>
        <taxon>Klebsiella</taxon>
    </lineage>
</organism>
<geneLocation type="plasmid" evidence="1">
    <name>p1</name>
</geneLocation>
<accession>A0A1Z3ML80</accession>
<protein>
    <submittedName>
        <fullName evidence="1">Uncharacterized protein</fullName>
    </submittedName>
</protein>
<proteinExistence type="predicted"/>
<reference evidence="1" key="1">
    <citation type="submission" date="2017-04" db="EMBL/GenBank/DDBJ databases">
        <title>First report of Klebsiella oxytoca strain simultaneously producing NDM-1, IMP-4 and KPC-2 carbapenemases.</title>
        <authorList>
            <person name="Wang J."/>
            <person name="Li J."/>
            <person name="Yuan M."/>
            <person name="Jia Y."/>
            <person name="Zhu X."/>
            <person name="Bai L."/>
            <person name="Bai X."/>
            <person name="Fanning S."/>
        </authorList>
    </citation>
    <scope>NUCLEOTIDE SEQUENCE</scope>
    <source>
        <strain evidence="1">PKOX3</strain>
        <plasmid evidence="1">p1</plasmid>
    </source>
</reference>
<sequence>MLQRKKRWPDRLYQKNKQIYPQLPDIRRQVEEFDGTELTKFC</sequence>
<name>A0A1Z3ML80_KLEOX</name>